<dbReference type="InterPro" id="IPR058533">
    <property type="entry name" value="Cation_efflux_TM"/>
</dbReference>
<dbReference type="PANTHER" id="PTHR43840:SF15">
    <property type="entry name" value="MITOCHONDRIAL METAL TRANSPORTER 1-RELATED"/>
    <property type="match status" value="1"/>
</dbReference>
<reference evidence="10" key="2">
    <citation type="submission" date="2021-08" db="EMBL/GenBank/DDBJ databases">
        <authorList>
            <person name="Tani A."/>
            <person name="Ola A."/>
            <person name="Ogura Y."/>
            <person name="Katsura K."/>
            <person name="Hayashi T."/>
        </authorList>
    </citation>
    <scope>NUCLEOTIDE SEQUENCE</scope>
    <source>
        <strain evidence="10">DSM 17168</strain>
    </source>
</reference>
<evidence type="ECO:0000256" key="6">
    <source>
        <dbReference type="ARBA" id="ARBA00023136"/>
    </source>
</evidence>
<feature type="domain" description="Cation efflux protein cytoplasmic" evidence="9">
    <location>
        <begin position="208"/>
        <end position="272"/>
    </location>
</feature>
<evidence type="ECO:0000313" key="10">
    <source>
        <dbReference type="EMBL" id="GJE02362.1"/>
    </source>
</evidence>
<keyword evidence="5 7" id="KW-1133">Transmembrane helix</keyword>
<keyword evidence="11" id="KW-1185">Reference proteome</keyword>
<evidence type="ECO:0000256" key="4">
    <source>
        <dbReference type="ARBA" id="ARBA00022692"/>
    </source>
</evidence>
<dbReference type="EMBL" id="BPQQ01000054">
    <property type="protein sequence ID" value="GJE02362.1"/>
    <property type="molecule type" value="Genomic_DNA"/>
</dbReference>
<sequence>MSITLKLAIGSILIGVVVLGLKFLAYYLTGSIALYSDALESVISLVTALAALTAVRLAARPASHRHPYGYHKAEYLSAVLEGVLIVLAALSILREAYFGFISPKPLDASFSGLAFNGLATLINAAWSWVLIRGGRKSRSTALEADGRHLLTDVITSAGTLAGVGLVFATGWQVFDPGLAALVAINILWSGWRLVKESVAGLMDEAVAPEILTRIRHVISTHAGGAIEAHDVRTRHAGRMTFIDFHLVVPSTMLIAEAHEICDRLERALRRRLRMPSPRSMSSPRTRPNTQACWFCNPAPDATTYGTR</sequence>
<dbReference type="InterPro" id="IPR002524">
    <property type="entry name" value="Cation_efflux"/>
</dbReference>
<name>A0ABQ4SGY7_9HYPH</name>
<evidence type="ECO:0000256" key="5">
    <source>
        <dbReference type="ARBA" id="ARBA00022989"/>
    </source>
</evidence>
<accession>A0ABQ4SGY7</accession>
<proteinExistence type="inferred from homology"/>
<comment type="similarity">
    <text evidence="2">Belongs to the cation diffusion facilitator (CDF) transporter (TC 2.A.4) family.</text>
</comment>
<evidence type="ECO:0000259" key="9">
    <source>
        <dbReference type="Pfam" id="PF16916"/>
    </source>
</evidence>
<dbReference type="InterPro" id="IPR027470">
    <property type="entry name" value="Cation_efflux_CTD"/>
</dbReference>
<evidence type="ECO:0000313" key="11">
    <source>
        <dbReference type="Proteomes" id="UP001055153"/>
    </source>
</evidence>
<keyword evidence="3" id="KW-0813">Transport</keyword>
<dbReference type="Pfam" id="PF16916">
    <property type="entry name" value="ZT_dimer"/>
    <property type="match status" value="1"/>
</dbReference>
<feature type="transmembrane region" description="Helical" evidence="7">
    <location>
        <begin position="7"/>
        <end position="29"/>
    </location>
</feature>
<dbReference type="SUPFAM" id="SSF160240">
    <property type="entry name" value="Cation efflux protein cytoplasmic domain-like"/>
    <property type="match status" value="1"/>
</dbReference>
<evidence type="ECO:0000256" key="3">
    <source>
        <dbReference type="ARBA" id="ARBA00022448"/>
    </source>
</evidence>
<feature type="domain" description="Cation efflux protein transmembrane" evidence="8">
    <location>
        <begin position="11"/>
        <end position="202"/>
    </location>
</feature>
<dbReference type="Proteomes" id="UP001055153">
    <property type="component" value="Unassembled WGS sequence"/>
</dbReference>
<comment type="subcellular location">
    <subcellularLocation>
        <location evidence="1">Membrane</location>
        <topology evidence="1">Multi-pass membrane protein</topology>
    </subcellularLocation>
</comment>
<dbReference type="InterPro" id="IPR036837">
    <property type="entry name" value="Cation_efflux_CTD_sf"/>
</dbReference>
<protein>
    <submittedName>
        <fullName evidence="10">Ferrous-iron efflux pump FieF</fullName>
    </submittedName>
</protein>
<dbReference type="InterPro" id="IPR050291">
    <property type="entry name" value="CDF_Transporter"/>
</dbReference>
<dbReference type="SUPFAM" id="SSF161111">
    <property type="entry name" value="Cation efflux protein transmembrane domain-like"/>
    <property type="match status" value="1"/>
</dbReference>
<dbReference type="NCBIfam" id="TIGR01297">
    <property type="entry name" value="CDF"/>
    <property type="match status" value="1"/>
</dbReference>
<evidence type="ECO:0000256" key="7">
    <source>
        <dbReference type="SAM" id="Phobius"/>
    </source>
</evidence>
<feature type="transmembrane region" description="Helical" evidence="7">
    <location>
        <begin position="75"/>
        <end position="93"/>
    </location>
</feature>
<evidence type="ECO:0000259" key="8">
    <source>
        <dbReference type="Pfam" id="PF01545"/>
    </source>
</evidence>
<keyword evidence="4 7" id="KW-0812">Transmembrane</keyword>
<gene>
    <name evidence="10" type="primary">fieF_1</name>
    <name evidence="10" type="ORF">GMJLKIPL_4309</name>
</gene>
<keyword evidence="6 7" id="KW-0472">Membrane</keyword>
<dbReference type="PANTHER" id="PTHR43840">
    <property type="entry name" value="MITOCHONDRIAL METAL TRANSPORTER 1-RELATED"/>
    <property type="match status" value="1"/>
</dbReference>
<feature type="transmembrane region" description="Helical" evidence="7">
    <location>
        <begin position="113"/>
        <end position="131"/>
    </location>
</feature>
<feature type="transmembrane region" description="Helical" evidence="7">
    <location>
        <begin position="41"/>
        <end position="59"/>
    </location>
</feature>
<reference evidence="10" key="1">
    <citation type="journal article" date="2021" name="Front. Microbiol.">
        <title>Comprehensive Comparative Genomics and Phenotyping of Methylobacterium Species.</title>
        <authorList>
            <person name="Alessa O."/>
            <person name="Ogura Y."/>
            <person name="Fujitani Y."/>
            <person name="Takami H."/>
            <person name="Hayashi T."/>
            <person name="Sahin N."/>
            <person name="Tani A."/>
        </authorList>
    </citation>
    <scope>NUCLEOTIDE SEQUENCE</scope>
    <source>
        <strain evidence="10">DSM 17168</strain>
    </source>
</reference>
<feature type="transmembrane region" description="Helical" evidence="7">
    <location>
        <begin position="152"/>
        <end position="171"/>
    </location>
</feature>
<dbReference type="Gene3D" id="3.30.70.1350">
    <property type="entry name" value="Cation efflux protein, cytoplasmic domain"/>
    <property type="match status" value="1"/>
</dbReference>
<dbReference type="Pfam" id="PF01545">
    <property type="entry name" value="Cation_efflux"/>
    <property type="match status" value="1"/>
</dbReference>
<evidence type="ECO:0000256" key="1">
    <source>
        <dbReference type="ARBA" id="ARBA00004141"/>
    </source>
</evidence>
<comment type="caution">
    <text evidence="10">The sequence shown here is derived from an EMBL/GenBank/DDBJ whole genome shotgun (WGS) entry which is preliminary data.</text>
</comment>
<organism evidence="10 11">
    <name type="scientific">Methylobacterium isbiliense</name>
    <dbReference type="NCBI Taxonomy" id="315478"/>
    <lineage>
        <taxon>Bacteria</taxon>
        <taxon>Pseudomonadati</taxon>
        <taxon>Pseudomonadota</taxon>
        <taxon>Alphaproteobacteria</taxon>
        <taxon>Hyphomicrobiales</taxon>
        <taxon>Methylobacteriaceae</taxon>
        <taxon>Methylobacterium</taxon>
    </lineage>
</organism>
<dbReference type="Gene3D" id="1.20.1510.10">
    <property type="entry name" value="Cation efflux protein transmembrane domain"/>
    <property type="match status" value="1"/>
</dbReference>
<dbReference type="InterPro" id="IPR027469">
    <property type="entry name" value="Cation_efflux_TMD_sf"/>
</dbReference>
<evidence type="ECO:0000256" key="2">
    <source>
        <dbReference type="ARBA" id="ARBA00008114"/>
    </source>
</evidence>